<dbReference type="PANTHER" id="PTHR43861:SF1">
    <property type="entry name" value="TRANS-ACONITATE 2-METHYLTRANSFERASE"/>
    <property type="match status" value="1"/>
</dbReference>
<keyword evidence="5" id="KW-1185">Reference proteome</keyword>
<accession>A0A225SYX6</accession>
<protein>
    <submittedName>
        <fullName evidence="4">SAM-dependent methyltransferase</fullName>
    </submittedName>
</protein>
<sequence>MSSRRDPVAGTIAHYSSNAESFREGTWDHDVSQNMAALLDALHARAGEAGQGPFTILDVGCGPGRDLIEFTRRGHVAVGLDGTAEFVEMARAASGCEVLHQDFLQLDLPLARFDGIFANASLFHVPAAHLPRVLGQLHASLKPGGILFSSNPRGNDLEGWSGPRYGVWHSLEGWRRYLQPAGFVELRHYYRPDGLPREQQPWLASVWQKTEDPQPAG</sequence>
<evidence type="ECO:0000313" key="4">
    <source>
        <dbReference type="EMBL" id="OWY36245.1"/>
    </source>
</evidence>
<evidence type="ECO:0000256" key="2">
    <source>
        <dbReference type="ARBA" id="ARBA00022679"/>
    </source>
</evidence>
<keyword evidence="2 4" id="KW-0808">Transferase</keyword>
<evidence type="ECO:0000259" key="3">
    <source>
        <dbReference type="Pfam" id="PF13649"/>
    </source>
</evidence>
<dbReference type="Gene3D" id="3.40.50.150">
    <property type="entry name" value="Vaccinia Virus protein VP39"/>
    <property type="match status" value="1"/>
</dbReference>
<dbReference type="PANTHER" id="PTHR43861">
    <property type="entry name" value="TRANS-ACONITATE 2-METHYLTRANSFERASE-RELATED"/>
    <property type="match status" value="1"/>
</dbReference>
<dbReference type="Pfam" id="PF13649">
    <property type="entry name" value="Methyltransf_25"/>
    <property type="match status" value="1"/>
</dbReference>
<dbReference type="InterPro" id="IPR041698">
    <property type="entry name" value="Methyltransf_25"/>
</dbReference>
<comment type="caution">
    <text evidence="4">The sequence shown here is derived from an EMBL/GenBank/DDBJ whole genome shotgun (WGS) entry which is preliminary data.</text>
</comment>
<keyword evidence="1 4" id="KW-0489">Methyltransferase</keyword>
<evidence type="ECO:0000313" key="5">
    <source>
        <dbReference type="Proteomes" id="UP000214747"/>
    </source>
</evidence>
<dbReference type="GO" id="GO:0008168">
    <property type="term" value="F:methyltransferase activity"/>
    <property type="evidence" value="ECO:0007669"/>
    <property type="project" value="UniProtKB-KW"/>
</dbReference>
<dbReference type="EMBL" id="NJGV01000002">
    <property type="protein sequence ID" value="OWY36245.1"/>
    <property type="molecule type" value="Genomic_DNA"/>
</dbReference>
<gene>
    <name evidence="4" type="ORF">CEJ45_03285</name>
</gene>
<feature type="domain" description="Methyltransferase" evidence="3">
    <location>
        <begin position="56"/>
        <end position="145"/>
    </location>
</feature>
<proteinExistence type="predicted"/>
<dbReference type="CDD" id="cd02440">
    <property type="entry name" value="AdoMet_MTases"/>
    <property type="match status" value="1"/>
</dbReference>
<organism evidence="4 5">
    <name type="scientific">Herbaspirillum aquaticum</name>
    <dbReference type="NCBI Taxonomy" id="568783"/>
    <lineage>
        <taxon>Bacteria</taxon>
        <taxon>Pseudomonadati</taxon>
        <taxon>Pseudomonadota</taxon>
        <taxon>Betaproteobacteria</taxon>
        <taxon>Burkholderiales</taxon>
        <taxon>Oxalobacteraceae</taxon>
        <taxon>Herbaspirillum</taxon>
    </lineage>
</organism>
<dbReference type="RefSeq" id="WP_088753790.1">
    <property type="nucleotide sequence ID" value="NZ_NJGV01000002.1"/>
</dbReference>
<dbReference type="Proteomes" id="UP000214747">
    <property type="component" value="Unassembled WGS sequence"/>
</dbReference>
<dbReference type="AlphaFoldDB" id="A0A225SYX6"/>
<reference evidence="4 5" key="1">
    <citation type="journal article" date="2010" name="Int. J. Syst. Evol. Microbiol.">
        <title>Reclassification of Herbaspirillum putei as a later heterotypic synonym of Herbaspirillum huttiense, with the description of H. huttiense subsp. huttiense subsp. nov. and H. huttiense subsp. putei subsp. nov., comb. nov., and description of Herbaspirillum aquaticum sp. nov.</title>
        <authorList>
            <person name="Dobritsa A.P."/>
            <person name="Reddy M.C."/>
            <person name="Samadpour M."/>
        </authorList>
    </citation>
    <scope>NUCLEOTIDE SEQUENCE [LARGE SCALE GENOMIC DNA]</scope>
    <source>
        <strain evidence="4 5">IEH 4430</strain>
    </source>
</reference>
<dbReference type="InterPro" id="IPR029063">
    <property type="entry name" value="SAM-dependent_MTases_sf"/>
</dbReference>
<dbReference type="GO" id="GO:0032259">
    <property type="term" value="P:methylation"/>
    <property type="evidence" value="ECO:0007669"/>
    <property type="project" value="UniProtKB-KW"/>
</dbReference>
<name>A0A225SYX6_9BURK</name>
<evidence type="ECO:0000256" key="1">
    <source>
        <dbReference type="ARBA" id="ARBA00022603"/>
    </source>
</evidence>
<dbReference type="SUPFAM" id="SSF53335">
    <property type="entry name" value="S-adenosyl-L-methionine-dependent methyltransferases"/>
    <property type="match status" value="1"/>
</dbReference>